<dbReference type="GO" id="GO:0004170">
    <property type="term" value="F:dUTP diphosphatase activity"/>
    <property type="evidence" value="ECO:0007669"/>
    <property type="project" value="InterPro"/>
</dbReference>
<organism evidence="1">
    <name type="scientific">marine sediment metagenome</name>
    <dbReference type="NCBI Taxonomy" id="412755"/>
    <lineage>
        <taxon>unclassified sequences</taxon>
        <taxon>metagenomes</taxon>
        <taxon>ecological metagenomes</taxon>
    </lineage>
</organism>
<dbReference type="SUPFAM" id="SSF51283">
    <property type="entry name" value="dUTPase-like"/>
    <property type="match status" value="1"/>
</dbReference>
<dbReference type="Gene3D" id="2.70.40.10">
    <property type="match status" value="1"/>
</dbReference>
<dbReference type="GO" id="GO:0000287">
    <property type="term" value="F:magnesium ion binding"/>
    <property type="evidence" value="ECO:0007669"/>
    <property type="project" value="InterPro"/>
</dbReference>
<dbReference type="InterPro" id="IPR008181">
    <property type="entry name" value="dUTPase"/>
</dbReference>
<feature type="non-terminal residue" evidence="1">
    <location>
        <position position="1"/>
    </location>
</feature>
<dbReference type="GO" id="GO:0046081">
    <property type="term" value="P:dUTP catabolic process"/>
    <property type="evidence" value="ECO:0007669"/>
    <property type="project" value="InterPro"/>
</dbReference>
<comment type="caution">
    <text evidence="1">The sequence shown here is derived from an EMBL/GenBank/DDBJ whole genome shotgun (WGS) entry which is preliminary data.</text>
</comment>
<dbReference type="GO" id="GO:0006226">
    <property type="term" value="P:dUMP biosynthetic process"/>
    <property type="evidence" value="ECO:0007669"/>
    <property type="project" value="InterPro"/>
</dbReference>
<name>A0A0F9S1L3_9ZZZZ</name>
<dbReference type="InterPro" id="IPR036157">
    <property type="entry name" value="dUTPase-like_sf"/>
</dbReference>
<gene>
    <name evidence="1" type="ORF">LCGC14_0526090</name>
</gene>
<reference evidence="1" key="1">
    <citation type="journal article" date="2015" name="Nature">
        <title>Complex archaea that bridge the gap between prokaryotes and eukaryotes.</title>
        <authorList>
            <person name="Spang A."/>
            <person name="Saw J.H."/>
            <person name="Jorgensen S.L."/>
            <person name="Zaremba-Niedzwiedzka K."/>
            <person name="Martijn J."/>
            <person name="Lind A.E."/>
            <person name="van Eijk R."/>
            <person name="Schleper C."/>
            <person name="Guy L."/>
            <person name="Ettema T.J."/>
        </authorList>
    </citation>
    <scope>NUCLEOTIDE SEQUENCE</scope>
</reference>
<dbReference type="PANTHER" id="PTHR11241:SF0">
    <property type="entry name" value="DEOXYURIDINE 5'-TRIPHOSPHATE NUCLEOTIDOHYDROLASE"/>
    <property type="match status" value="1"/>
</dbReference>
<sequence>NKFESSASLLLTKKTMTDKHPTFRFAVTEKMIEYCKETGEDPDTLLPIRANPTDTGWDVKCGAPNGVELKHGGYAIIPLGFRVFPPQGWWLKLVSRSSTFIKKNLHALYGTIDESYEGQVGFCAMFNASNLNCYPELDDGTSPLTIRSLKKIYIPFGERIGQLIPVRREEMSVISVTNEEFDELCSERNANRRTGGFGSTG</sequence>
<proteinExistence type="predicted"/>
<dbReference type="EMBL" id="LAZR01000675">
    <property type="protein sequence ID" value="KKN60984.1"/>
    <property type="molecule type" value="Genomic_DNA"/>
</dbReference>
<protein>
    <submittedName>
        <fullName evidence="1">Uncharacterized protein</fullName>
    </submittedName>
</protein>
<dbReference type="AlphaFoldDB" id="A0A0F9S1L3"/>
<evidence type="ECO:0000313" key="1">
    <source>
        <dbReference type="EMBL" id="KKN60984.1"/>
    </source>
</evidence>
<dbReference type="PANTHER" id="PTHR11241">
    <property type="entry name" value="DEOXYURIDINE 5'-TRIPHOSPHATE NUCLEOTIDOHYDROLASE"/>
    <property type="match status" value="1"/>
</dbReference>
<accession>A0A0F9S1L3</accession>